<proteinExistence type="predicted"/>
<keyword evidence="2" id="KW-1185">Reference proteome</keyword>
<accession>A0AAV4LLX7</accession>
<organism evidence="1 2">
    <name type="scientific">Babesia caballi</name>
    <dbReference type="NCBI Taxonomy" id="5871"/>
    <lineage>
        <taxon>Eukaryota</taxon>
        <taxon>Sar</taxon>
        <taxon>Alveolata</taxon>
        <taxon>Apicomplexa</taxon>
        <taxon>Aconoidasida</taxon>
        <taxon>Piroplasmida</taxon>
        <taxon>Babesiidae</taxon>
        <taxon>Babesia</taxon>
    </lineage>
</organism>
<dbReference type="GeneID" id="94192235"/>
<protein>
    <submittedName>
        <fullName evidence="1">MotA/TolQ/ExbB proton channel family protein</fullName>
    </submittedName>
</protein>
<evidence type="ECO:0000313" key="1">
    <source>
        <dbReference type="EMBL" id="GIX60752.1"/>
    </source>
</evidence>
<gene>
    <name evidence="1" type="ORF">BcabD6B2_01870</name>
</gene>
<comment type="caution">
    <text evidence="1">The sequence shown here is derived from an EMBL/GenBank/DDBJ whole genome shotgun (WGS) entry which is preliminary data.</text>
</comment>
<sequence length="276" mass="31471">MRKHYVVSGMKHVVPCRVGLGTGAISSRITALGLFDGLSGWFSQAFGNRWYVPPMPTGEFSSTLLRKKGELQSEKDTQEFFETIGVKRDASLFEISRAYEHALDTLPEDMRGILQHAFHEFLRKEFVNAFEHMETFIKRGPAAWEEYWDPSKDAFGNPVTTVLSPEEEDKIMEKRMPPELDVTKFRDFWRKRSSRFGTIMSKVDMASRLRLTCNFGGRLVRCATTMVPVMLLGFFPQFSSTSLALQGLLASGFIFKGDRAVILEREKVRFVDTLVS</sequence>
<dbReference type="AlphaFoldDB" id="A0AAV4LLX7"/>
<dbReference type="EMBL" id="BPLF01000001">
    <property type="protein sequence ID" value="GIX60752.1"/>
    <property type="molecule type" value="Genomic_DNA"/>
</dbReference>
<name>A0AAV4LLX7_BABCB</name>
<dbReference type="RefSeq" id="XP_067712823.1">
    <property type="nucleotide sequence ID" value="XM_067856722.1"/>
</dbReference>
<reference evidence="1 2" key="1">
    <citation type="submission" date="2021-06" db="EMBL/GenBank/DDBJ databases">
        <title>Genome sequence of Babesia caballi.</title>
        <authorList>
            <person name="Yamagishi J."/>
            <person name="Kidaka T."/>
            <person name="Ochi A."/>
        </authorList>
    </citation>
    <scope>NUCLEOTIDE SEQUENCE [LARGE SCALE GENOMIC DNA]</scope>
    <source>
        <strain evidence="1">USDA-D6B2</strain>
    </source>
</reference>
<dbReference type="Proteomes" id="UP001497744">
    <property type="component" value="Unassembled WGS sequence"/>
</dbReference>
<evidence type="ECO:0000313" key="2">
    <source>
        <dbReference type="Proteomes" id="UP001497744"/>
    </source>
</evidence>